<dbReference type="Proteomes" id="UP000298488">
    <property type="component" value="Unassembled WGS sequence"/>
</dbReference>
<proteinExistence type="predicted"/>
<protein>
    <submittedName>
        <fullName evidence="1">YggT family protein</fullName>
    </submittedName>
</protein>
<dbReference type="GO" id="GO:0016020">
    <property type="term" value="C:membrane"/>
    <property type="evidence" value="ECO:0007669"/>
    <property type="project" value="InterPro"/>
</dbReference>
<gene>
    <name evidence="1" type="ORF">E3N84_01855</name>
</gene>
<evidence type="ECO:0000313" key="2">
    <source>
        <dbReference type="Proteomes" id="UP000298488"/>
    </source>
</evidence>
<reference evidence="1 2" key="1">
    <citation type="submission" date="2019-03" db="EMBL/GenBank/DDBJ databases">
        <title>Genomics of glacier-inhabiting Cryobacterium strains.</title>
        <authorList>
            <person name="Liu Q."/>
            <person name="Xin Y.-H."/>
        </authorList>
    </citation>
    <scope>NUCLEOTIDE SEQUENCE [LARGE SCALE GENOMIC DNA]</scope>
    <source>
        <strain evidence="1 2">CGMCC 1.10440</strain>
    </source>
</reference>
<organism evidence="1 2">
    <name type="scientific">Terrimesophilobacter mesophilus</name>
    <dbReference type="NCBI Taxonomy" id="433647"/>
    <lineage>
        <taxon>Bacteria</taxon>
        <taxon>Bacillati</taxon>
        <taxon>Actinomycetota</taxon>
        <taxon>Actinomycetes</taxon>
        <taxon>Micrococcales</taxon>
        <taxon>Microbacteriaceae</taxon>
        <taxon>Terrimesophilobacter</taxon>
    </lineage>
</organism>
<dbReference type="AlphaFoldDB" id="A0A4R8V8W4"/>
<dbReference type="InterPro" id="IPR003425">
    <property type="entry name" value="CCB3/YggT"/>
</dbReference>
<accession>A0A4R8V8W4</accession>
<keyword evidence="2" id="KW-1185">Reference proteome</keyword>
<dbReference type="EMBL" id="SOFI01000003">
    <property type="protein sequence ID" value="TFB78925.1"/>
    <property type="molecule type" value="Genomic_DNA"/>
</dbReference>
<sequence length="100" mass="11464">MLIVSFVASVLYVLLLLYFFVMWARFILDLAQNFSRGWRPRGFGLVLAELVFTLTDPPIRLVRRIIPPFRVGAAALDFSWSIVMLVVIVLMYVTLILKSS</sequence>
<comment type="caution">
    <text evidence="1">The sequence shown here is derived from an EMBL/GenBank/DDBJ whole genome shotgun (WGS) entry which is preliminary data.</text>
</comment>
<dbReference type="RefSeq" id="WP_104094805.1">
    <property type="nucleotide sequence ID" value="NZ_JACHBP010000001.1"/>
</dbReference>
<dbReference type="Pfam" id="PF02325">
    <property type="entry name" value="CCB3_YggT"/>
    <property type="match status" value="1"/>
</dbReference>
<dbReference type="OrthoDB" id="3216131at2"/>
<name>A0A4R8V8W4_9MICO</name>
<evidence type="ECO:0000313" key="1">
    <source>
        <dbReference type="EMBL" id="TFB78925.1"/>
    </source>
</evidence>